<dbReference type="EMBL" id="BJLF01000002">
    <property type="protein sequence ID" value="GEA49635.1"/>
    <property type="molecule type" value="Genomic_DNA"/>
</dbReference>
<reference evidence="3 4" key="1">
    <citation type="submission" date="2019-06" db="EMBL/GenBank/DDBJ databases">
        <title>Whole genome shotgun sequence of Vibrio inusitatus NBRC 102082.</title>
        <authorList>
            <person name="Hosoyama A."/>
            <person name="Uohara A."/>
            <person name="Ohji S."/>
            <person name="Ichikawa N."/>
        </authorList>
    </citation>
    <scope>NUCLEOTIDE SEQUENCE [LARGE SCALE GENOMIC DNA]</scope>
    <source>
        <strain evidence="3 4">NBRC 102082</strain>
    </source>
</reference>
<protein>
    <recommendedName>
        <fullName evidence="5">GTP-binding protein</fullName>
    </recommendedName>
</protein>
<proteinExistence type="predicted"/>
<evidence type="ECO:0000256" key="1">
    <source>
        <dbReference type="SAM" id="Phobius"/>
    </source>
</evidence>
<name>A0A4Y3HRH2_9VIBR</name>
<keyword evidence="2" id="KW-0732">Signal</keyword>
<keyword evidence="1" id="KW-0812">Transmembrane</keyword>
<evidence type="ECO:0000256" key="2">
    <source>
        <dbReference type="SAM" id="SignalP"/>
    </source>
</evidence>
<dbReference type="Proteomes" id="UP000318717">
    <property type="component" value="Unassembled WGS sequence"/>
</dbReference>
<evidence type="ECO:0000313" key="3">
    <source>
        <dbReference type="EMBL" id="GEA49635.1"/>
    </source>
</evidence>
<comment type="caution">
    <text evidence="3">The sequence shown here is derived from an EMBL/GenBank/DDBJ whole genome shotgun (WGS) entry which is preliminary data.</text>
</comment>
<feature type="signal peptide" evidence="2">
    <location>
        <begin position="1"/>
        <end position="20"/>
    </location>
</feature>
<dbReference type="RefSeq" id="WP_141343988.1">
    <property type="nucleotide sequence ID" value="NZ_BJLF01000002.1"/>
</dbReference>
<dbReference type="OrthoDB" id="5905315at2"/>
<gene>
    <name evidence="3" type="ORF">VIN01S_04390</name>
</gene>
<accession>A0A4Y3HRH2</accession>
<feature type="chain" id="PRO_5021254800" description="GTP-binding protein" evidence="2">
    <location>
        <begin position="21"/>
        <end position="200"/>
    </location>
</feature>
<evidence type="ECO:0000313" key="4">
    <source>
        <dbReference type="Proteomes" id="UP000318717"/>
    </source>
</evidence>
<keyword evidence="1" id="KW-1133">Transmembrane helix</keyword>
<keyword evidence="1" id="KW-0472">Membrane</keyword>
<sequence length="200" mass="22129">MLKHCLATLILVCSPFISMADEAITEQKQQPLINVDMTLELDGMEQYARQATQSLESISESLQAIVDNPNLSEDQKQALDDTINSVNQLTLSTTQSLQRLPTTLEQSRVAFKQTSQTLMDDLQFKLIVVLCAVVLVIVLALIAIYLLILKPMQQTLVRATGNISSMAQSIQITAEALKASTEKQQQIMDFIETTDTKAKA</sequence>
<organism evidence="3 4">
    <name type="scientific">Vibrio inusitatus NBRC 102082</name>
    <dbReference type="NCBI Taxonomy" id="1219070"/>
    <lineage>
        <taxon>Bacteria</taxon>
        <taxon>Pseudomonadati</taxon>
        <taxon>Pseudomonadota</taxon>
        <taxon>Gammaproteobacteria</taxon>
        <taxon>Vibrionales</taxon>
        <taxon>Vibrionaceae</taxon>
        <taxon>Vibrio</taxon>
    </lineage>
</organism>
<evidence type="ECO:0008006" key="5">
    <source>
        <dbReference type="Google" id="ProtNLM"/>
    </source>
</evidence>
<feature type="transmembrane region" description="Helical" evidence="1">
    <location>
        <begin position="126"/>
        <end position="148"/>
    </location>
</feature>
<dbReference type="AlphaFoldDB" id="A0A4Y3HRH2"/>
<keyword evidence="4" id="KW-1185">Reference proteome</keyword>